<comment type="similarity">
    <text evidence="2">Belongs to the nucleobase:cation symporter-2 (NCS2) (TC 2.A.40) family. Azg-like subfamily.</text>
</comment>
<name>A0AA35TGG6_GEOBA</name>
<feature type="transmembrane region" description="Helical" evidence="7">
    <location>
        <begin position="123"/>
        <end position="142"/>
    </location>
</feature>
<feature type="transmembrane region" description="Helical" evidence="7">
    <location>
        <begin position="178"/>
        <end position="198"/>
    </location>
</feature>
<proteinExistence type="inferred from homology"/>
<evidence type="ECO:0000313" key="9">
    <source>
        <dbReference type="Proteomes" id="UP001174909"/>
    </source>
</evidence>
<dbReference type="Pfam" id="PF00860">
    <property type="entry name" value="Xan_ur_permease"/>
    <property type="match status" value="1"/>
</dbReference>
<dbReference type="GO" id="GO:0005886">
    <property type="term" value="C:plasma membrane"/>
    <property type="evidence" value="ECO:0007669"/>
    <property type="project" value="TreeGrafter"/>
</dbReference>
<sequence length="486" mass="49474">MKWSGSEEPAIREPALSRGVTRHCTIARPAGAGAEGGDAVIGWLDRFFEIGARGSTLGREVLAGATTWVTLAYIVLVNPIVLGAAGMDTGAVMVATCVGAALATASAGVFARLPVALAPGMGLNFFFAFTLCGTAATGGFGLSWQQALAATFIAGVLFLASSLFKLRSKLMDAVPEPLRHGIVAGIGLMIAVIGLRWAGLLVATPNIYIGPGDLGARPVQVALVGLIVTAILVIRRVPGALLIGAGVSGAASLGFGLTQFTGVVSAPPSILPTFLALDFGGLFAAPTWILAVVMLLIVDMFDTMGTLLGVTSRAGLMEDGQIPRAEAAFASDAGGTMLGGLLGTSTITTYIESAAGIAAGGRTGLTALTTAGLLLCSMFFHPLLSVIGGVPIGEGITLYPVAAPILILIGIFMMPEVAKVPWDRPLAAIPAFFVVVGMPLTTSITNGIGAGFIAWSALHLLSGKGRDVSLVIHALAGLFVLLFLLE</sequence>
<keyword evidence="6 7" id="KW-0472">Membrane</keyword>
<keyword evidence="9" id="KW-1185">Reference proteome</keyword>
<feature type="transmembrane region" description="Helical" evidence="7">
    <location>
        <begin position="274"/>
        <end position="298"/>
    </location>
</feature>
<keyword evidence="3" id="KW-0813">Transport</keyword>
<comment type="subcellular location">
    <subcellularLocation>
        <location evidence="1">Endomembrane system</location>
        <topology evidence="1">Multi-pass membrane protein</topology>
    </subcellularLocation>
</comment>
<accession>A0AA35TGG6</accession>
<feature type="transmembrane region" description="Helical" evidence="7">
    <location>
        <begin position="91"/>
        <end position="111"/>
    </location>
</feature>
<dbReference type="PANTHER" id="PTHR43337">
    <property type="entry name" value="XANTHINE/URACIL PERMEASE C887.17-RELATED"/>
    <property type="match status" value="1"/>
</dbReference>
<evidence type="ECO:0000256" key="3">
    <source>
        <dbReference type="ARBA" id="ARBA00022448"/>
    </source>
</evidence>
<feature type="transmembrane region" description="Helical" evidence="7">
    <location>
        <begin position="218"/>
        <end position="234"/>
    </location>
</feature>
<dbReference type="GO" id="GO:0012505">
    <property type="term" value="C:endomembrane system"/>
    <property type="evidence" value="ECO:0007669"/>
    <property type="project" value="UniProtKB-SubCell"/>
</dbReference>
<feature type="transmembrane region" description="Helical" evidence="7">
    <location>
        <begin position="468"/>
        <end position="485"/>
    </location>
</feature>
<comment type="caution">
    <text evidence="8">The sequence shown here is derived from an EMBL/GenBank/DDBJ whole genome shotgun (WGS) entry which is preliminary data.</text>
</comment>
<evidence type="ECO:0000256" key="2">
    <source>
        <dbReference type="ARBA" id="ARBA00005697"/>
    </source>
</evidence>
<feature type="transmembrane region" description="Helical" evidence="7">
    <location>
        <begin position="241"/>
        <end position="262"/>
    </location>
</feature>
<evidence type="ECO:0000313" key="8">
    <source>
        <dbReference type="EMBL" id="CAI8047163.1"/>
    </source>
</evidence>
<feature type="transmembrane region" description="Helical" evidence="7">
    <location>
        <begin position="61"/>
        <end position="85"/>
    </location>
</feature>
<evidence type="ECO:0000256" key="1">
    <source>
        <dbReference type="ARBA" id="ARBA00004127"/>
    </source>
</evidence>
<dbReference type="AlphaFoldDB" id="A0AA35TGG6"/>
<gene>
    <name evidence="8" type="ORF">GBAR_LOCUS26061</name>
</gene>
<evidence type="ECO:0000256" key="5">
    <source>
        <dbReference type="ARBA" id="ARBA00022989"/>
    </source>
</evidence>
<feature type="transmembrane region" description="Helical" evidence="7">
    <location>
        <begin position="148"/>
        <end position="166"/>
    </location>
</feature>
<protein>
    <submittedName>
        <fullName evidence="8">Permease MJ0326</fullName>
    </submittedName>
</protein>
<reference evidence="8" key="1">
    <citation type="submission" date="2023-03" db="EMBL/GenBank/DDBJ databases">
        <authorList>
            <person name="Steffen K."/>
            <person name="Cardenas P."/>
        </authorList>
    </citation>
    <scope>NUCLEOTIDE SEQUENCE</scope>
</reference>
<dbReference type="InterPro" id="IPR006043">
    <property type="entry name" value="NCS2"/>
</dbReference>
<organism evidence="8 9">
    <name type="scientific">Geodia barretti</name>
    <name type="common">Barrett's horny sponge</name>
    <dbReference type="NCBI Taxonomy" id="519541"/>
    <lineage>
        <taxon>Eukaryota</taxon>
        <taxon>Metazoa</taxon>
        <taxon>Porifera</taxon>
        <taxon>Demospongiae</taxon>
        <taxon>Heteroscleromorpha</taxon>
        <taxon>Tetractinellida</taxon>
        <taxon>Astrophorina</taxon>
        <taxon>Geodiidae</taxon>
        <taxon>Geodia</taxon>
    </lineage>
</organism>
<keyword evidence="5 7" id="KW-1133">Transmembrane helix</keyword>
<dbReference type="PANTHER" id="PTHR43337:SF1">
    <property type="entry name" value="XANTHINE_URACIL PERMEASE C887.17-RELATED"/>
    <property type="match status" value="1"/>
</dbReference>
<evidence type="ECO:0000256" key="6">
    <source>
        <dbReference type="ARBA" id="ARBA00023136"/>
    </source>
</evidence>
<dbReference type="GO" id="GO:0005345">
    <property type="term" value="F:purine nucleobase transmembrane transporter activity"/>
    <property type="evidence" value="ECO:0007669"/>
    <property type="project" value="TreeGrafter"/>
</dbReference>
<feature type="transmembrane region" description="Helical" evidence="7">
    <location>
        <begin position="426"/>
        <end position="456"/>
    </location>
</feature>
<dbReference type="InterPro" id="IPR045018">
    <property type="entry name" value="Azg-like"/>
</dbReference>
<feature type="transmembrane region" description="Helical" evidence="7">
    <location>
        <begin position="365"/>
        <end position="384"/>
    </location>
</feature>
<dbReference type="Proteomes" id="UP001174909">
    <property type="component" value="Unassembled WGS sequence"/>
</dbReference>
<dbReference type="EMBL" id="CASHTH010003616">
    <property type="protein sequence ID" value="CAI8047163.1"/>
    <property type="molecule type" value="Genomic_DNA"/>
</dbReference>
<feature type="transmembrane region" description="Helical" evidence="7">
    <location>
        <begin position="396"/>
        <end position="414"/>
    </location>
</feature>
<keyword evidence="4 7" id="KW-0812">Transmembrane</keyword>
<evidence type="ECO:0000256" key="7">
    <source>
        <dbReference type="SAM" id="Phobius"/>
    </source>
</evidence>
<evidence type="ECO:0000256" key="4">
    <source>
        <dbReference type="ARBA" id="ARBA00022692"/>
    </source>
</evidence>